<proteinExistence type="predicted"/>
<dbReference type="AlphaFoldDB" id="A0A183SJU4"/>
<organism evidence="3">
    <name type="scientific">Schistocephalus solidus</name>
    <name type="common">Tapeworm</name>
    <dbReference type="NCBI Taxonomy" id="70667"/>
    <lineage>
        <taxon>Eukaryota</taxon>
        <taxon>Metazoa</taxon>
        <taxon>Spiralia</taxon>
        <taxon>Lophotrochozoa</taxon>
        <taxon>Platyhelminthes</taxon>
        <taxon>Cestoda</taxon>
        <taxon>Eucestoda</taxon>
        <taxon>Diphyllobothriidea</taxon>
        <taxon>Diphyllobothriidae</taxon>
        <taxon>Schistocephalus</taxon>
    </lineage>
</organism>
<protein>
    <submittedName>
        <fullName evidence="3">C2H2-type domain-containing protein</fullName>
    </submittedName>
</protein>
<evidence type="ECO:0000313" key="3">
    <source>
        <dbReference type="WBParaSite" id="SSLN_0000464401-mRNA-1"/>
    </source>
</evidence>
<evidence type="ECO:0000313" key="1">
    <source>
        <dbReference type="EMBL" id="VDL90877.1"/>
    </source>
</evidence>
<reference evidence="3" key="1">
    <citation type="submission" date="2016-06" db="UniProtKB">
        <authorList>
            <consortium name="WormBaseParasite"/>
        </authorList>
    </citation>
    <scope>IDENTIFICATION</scope>
</reference>
<name>A0A183SJU4_SCHSO</name>
<evidence type="ECO:0000313" key="2">
    <source>
        <dbReference type="Proteomes" id="UP000275846"/>
    </source>
</evidence>
<dbReference type="EMBL" id="UYSU01032887">
    <property type="protein sequence ID" value="VDL90877.1"/>
    <property type="molecule type" value="Genomic_DNA"/>
</dbReference>
<dbReference type="Proteomes" id="UP000275846">
    <property type="component" value="Unassembled WGS sequence"/>
</dbReference>
<sequence>MIARVTNDGAVSEAFAVTDGMKQDSVLAPTFFRLMSSAMIMDAYRDERSRIRITCHRTPDGHLWQKYPHSNHHGKTSQSLFGSTSTTAIPTTTTTTNDGDSVLNYPPCERTCTTRIGLVTMHILHSCYSHRHYHHCYRKRQLPAPLDFSCLYCTHNFISRIGLGGHL</sequence>
<dbReference type="WBParaSite" id="SSLN_0000464401-mRNA-1">
    <property type="protein sequence ID" value="SSLN_0000464401-mRNA-1"/>
    <property type="gene ID" value="SSLN_0000464401"/>
</dbReference>
<reference evidence="1 2" key="2">
    <citation type="submission" date="2018-11" db="EMBL/GenBank/DDBJ databases">
        <authorList>
            <consortium name="Pathogen Informatics"/>
        </authorList>
    </citation>
    <scope>NUCLEOTIDE SEQUENCE [LARGE SCALE GENOMIC DNA]</scope>
    <source>
        <strain evidence="1 2">NST_G2</strain>
    </source>
</reference>
<accession>A0A183SJU4</accession>
<gene>
    <name evidence="1" type="ORF">SSLN_LOCUS4492</name>
</gene>
<keyword evidence="2" id="KW-1185">Reference proteome</keyword>